<reference evidence="1" key="1">
    <citation type="submission" date="2020-04" db="EMBL/GenBank/DDBJ databases">
        <authorList>
            <person name="Broberg M."/>
        </authorList>
    </citation>
    <scope>NUCLEOTIDE SEQUENCE</scope>
</reference>
<proteinExistence type="predicted"/>
<dbReference type="Proteomes" id="UP000836387">
    <property type="component" value="Unassembled WGS sequence"/>
</dbReference>
<evidence type="ECO:0000313" key="1">
    <source>
        <dbReference type="EMBL" id="CAG9951117.1"/>
    </source>
</evidence>
<gene>
    <name evidence="1" type="ORF">CRV2_00021403</name>
</gene>
<evidence type="ECO:0000313" key="2">
    <source>
        <dbReference type="Proteomes" id="UP000836387"/>
    </source>
</evidence>
<keyword evidence="2" id="KW-1185">Reference proteome</keyword>
<name>A0ACA9UDI2_BIOOC</name>
<accession>A0ACA9UDI2</accession>
<reference evidence="1" key="2">
    <citation type="submission" date="2021-10" db="EMBL/GenBank/DDBJ databases">
        <authorList>
            <person name="Piombo E."/>
        </authorList>
    </citation>
    <scope>NUCLEOTIDE SEQUENCE</scope>
</reference>
<sequence length="260" mass="28898">MIREILFPWALMTVSALSLPVTIIKFLVAGDLHAFTSWSTFRDAWFAVFWINVGPLAKQTATPNVIPLLQGRLKDGKVQEKVVSQPLHGTVLEIGRGVGMWTQFYQKTIDEAEKEGTAGPDKIYASEPNRFLAATLRKHVKTANLEEVYHVLPIGVEGLGNATASGTKIEPESLDCIVTVQGLCCIPEPEKNLPLLYRYLKKGDIGFTEIFWKPMVCCHLCRDTVKALRGLGKWEEIDLAPPQGESPYEMIPHIVGTLVK</sequence>
<comment type="caution">
    <text evidence="1">The sequence shown here is derived from an EMBL/GenBank/DDBJ whole genome shotgun (WGS) entry which is preliminary data.</text>
</comment>
<protein>
    <submittedName>
        <fullName evidence="1">Uncharacterized protein</fullName>
    </submittedName>
</protein>
<organism evidence="1 2">
    <name type="scientific">Clonostachys rosea f. rosea IK726</name>
    <dbReference type="NCBI Taxonomy" id="1349383"/>
    <lineage>
        <taxon>Eukaryota</taxon>
        <taxon>Fungi</taxon>
        <taxon>Dikarya</taxon>
        <taxon>Ascomycota</taxon>
        <taxon>Pezizomycotina</taxon>
        <taxon>Sordariomycetes</taxon>
        <taxon>Hypocreomycetidae</taxon>
        <taxon>Hypocreales</taxon>
        <taxon>Bionectriaceae</taxon>
        <taxon>Clonostachys</taxon>
    </lineage>
</organism>
<dbReference type="EMBL" id="CADEHS020000228">
    <property type="protein sequence ID" value="CAG9951117.1"/>
    <property type="molecule type" value="Genomic_DNA"/>
</dbReference>